<dbReference type="SFLD" id="SFLDS00001">
    <property type="entry name" value="Enolase"/>
    <property type="match status" value="1"/>
</dbReference>
<proteinExistence type="predicted"/>
<reference evidence="6 7" key="1">
    <citation type="submission" date="2019-02" db="EMBL/GenBank/DDBJ databases">
        <title>Genome sequencing of the rare red list fungi Phellinidium pouzarii.</title>
        <authorList>
            <person name="Buettner E."/>
            <person name="Kellner H."/>
        </authorList>
    </citation>
    <scope>NUCLEOTIDE SEQUENCE [LARGE SCALE GENOMIC DNA]</scope>
    <source>
        <strain evidence="6 7">DSM 108285</strain>
    </source>
</reference>
<comment type="cofactor">
    <cofactor evidence="1">
        <name>Mg(2+)</name>
        <dbReference type="ChEBI" id="CHEBI:18420"/>
    </cofactor>
</comment>
<dbReference type="InterPro" id="IPR036849">
    <property type="entry name" value="Enolase-like_C_sf"/>
</dbReference>
<dbReference type="InterPro" id="IPR029065">
    <property type="entry name" value="Enolase_C-like"/>
</dbReference>
<dbReference type="Pfam" id="PF02746">
    <property type="entry name" value="MR_MLE_N"/>
    <property type="match status" value="1"/>
</dbReference>
<dbReference type="SUPFAM" id="SSF51604">
    <property type="entry name" value="Enolase C-terminal domain-like"/>
    <property type="match status" value="1"/>
</dbReference>
<dbReference type="InterPro" id="IPR013341">
    <property type="entry name" value="Mandelate_racemase_N_dom"/>
</dbReference>
<dbReference type="InterPro" id="IPR029017">
    <property type="entry name" value="Enolase-like_N"/>
</dbReference>
<dbReference type="SFLD" id="SFLDG00179">
    <property type="entry name" value="mandelate_racemase"/>
    <property type="match status" value="1"/>
</dbReference>
<gene>
    <name evidence="6" type="ORF">EW145_g6561</name>
</gene>
<feature type="domain" description="GOLD" evidence="5">
    <location>
        <begin position="337"/>
        <end position="450"/>
    </location>
</feature>
<feature type="coiled-coil region" evidence="3">
    <location>
        <begin position="459"/>
        <end position="493"/>
    </location>
</feature>
<keyword evidence="7" id="KW-1185">Reference proteome</keyword>
<evidence type="ECO:0000313" key="6">
    <source>
        <dbReference type="EMBL" id="THH03062.1"/>
    </source>
</evidence>
<accession>A0A4S4KW82</accession>
<keyword evidence="3" id="KW-0175">Coiled coil</keyword>
<dbReference type="Gene3D" id="3.30.390.10">
    <property type="entry name" value="Enolase-like, N-terminal domain"/>
    <property type="match status" value="1"/>
</dbReference>
<dbReference type="SMART" id="SM00922">
    <property type="entry name" value="MR_MLE"/>
    <property type="match status" value="1"/>
</dbReference>
<dbReference type="Pfam" id="PF01105">
    <property type="entry name" value="EMP24_GP25L"/>
    <property type="match status" value="1"/>
</dbReference>
<dbReference type="Pfam" id="PF13378">
    <property type="entry name" value="MR_MLE_C"/>
    <property type="match status" value="1"/>
</dbReference>
<feature type="transmembrane region" description="Helical" evidence="4">
    <location>
        <begin position="511"/>
        <end position="528"/>
    </location>
</feature>
<organism evidence="6 7">
    <name type="scientific">Phellinidium pouzarii</name>
    <dbReference type="NCBI Taxonomy" id="167371"/>
    <lineage>
        <taxon>Eukaryota</taxon>
        <taxon>Fungi</taxon>
        <taxon>Dikarya</taxon>
        <taxon>Basidiomycota</taxon>
        <taxon>Agaricomycotina</taxon>
        <taxon>Agaricomycetes</taxon>
        <taxon>Hymenochaetales</taxon>
        <taxon>Hymenochaetaceae</taxon>
        <taxon>Phellinidium</taxon>
    </lineage>
</organism>
<protein>
    <recommendedName>
        <fullName evidence="5">GOLD domain-containing protein</fullName>
    </recommendedName>
</protein>
<keyword evidence="4" id="KW-0472">Membrane</keyword>
<name>A0A4S4KW82_9AGAM</name>
<comment type="caution">
    <text evidence="6">The sequence shown here is derived from an EMBL/GenBank/DDBJ whole genome shotgun (WGS) entry which is preliminary data.</text>
</comment>
<evidence type="ECO:0000313" key="7">
    <source>
        <dbReference type="Proteomes" id="UP000308199"/>
    </source>
</evidence>
<dbReference type="SMART" id="SM01190">
    <property type="entry name" value="EMP24_GP25L"/>
    <property type="match status" value="1"/>
</dbReference>
<dbReference type="EMBL" id="SGPK01000507">
    <property type="protein sequence ID" value="THH03062.1"/>
    <property type="molecule type" value="Genomic_DNA"/>
</dbReference>
<evidence type="ECO:0000256" key="1">
    <source>
        <dbReference type="ARBA" id="ARBA00001946"/>
    </source>
</evidence>
<sequence>MQTQNSSSLIKSIETSDGIVGWGEGTLEGHTEAVEGVYQEFRDRFIGCDADNIEDIWQSGYRAGFYRGGPVLMSALSGLDIALWDIKGKKLGVPIWQLLGGKVRDRVRVYGWIGGDKPSDVIDGAKLRKSQGFTSVKMNATEPMAWLESPSCLTEAVDRVAQVKSVGLDVGVDFHGRLHKPMAKQLAKMLEPLYPLFIEEPLLPTQPEEIADLSRMTSCPIATGERLFTRHDFRPYLERRAMDIAQPDVSHCGGISELRRIASLTEIYDVALAPHCPMGPIALAACMQVGISSPNCKNKFPLSMAYVYDIHSDVIQEMAQPAHAIKFTLPAYRFPAAKCIWNSVHPNQLVIVTANIGHGENQRVDIEIIDSSAQKNQYLSKKGIKGETRLAVTAHAEGEVGVCLRNYLDRGETHVLLKSLGENTEGLLHAEIPQEDTPSHSRIVDLDIDIGADAVDYNAIAAQESLSGLETEMRKLEGLVKEVVDEMDYLQKREERFSSTNESTNNRVQKFGFFTFISLVALGVWQIFHLRSYFKRKYLID</sequence>
<dbReference type="AlphaFoldDB" id="A0A4S4KW82"/>
<dbReference type="GO" id="GO:0016829">
    <property type="term" value="F:lyase activity"/>
    <property type="evidence" value="ECO:0007669"/>
    <property type="project" value="UniProtKB-KW"/>
</dbReference>
<dbReference type="PROSITE" id="PS00908">
    <property type="entry name" value="MR_MLE_1"/>
    <property type="match status" value="1"/>
</dbReference>
<evidence type="ECO:0000256" key="4">
    <source>
        <dbReference type="SAM" id="Phobius"/>
    </source>
</evidence>
<dbReference type="OrthoDB" id="2579025at2759"/>
<dbReference type="PROSITE" id="PS50866">
    <property type="entry name" value="GOLD"/>
    <property type="match status" value="1"/>
</dbReference>
<dbReference type="PROSITE" id="PS00909">
    <property type="entry name" value="MR_MLE_2"/>
    <property type="match status" value="1"/>
</dbReference>
<evidence type="ECO:0000259" key="5">
    <source>
        <dbReference type="PROSITE" id="PS50866"/>
    </source>
</evidence>
<keyword evidence="4" id="KW-0812">Transmembrane</keyword>
<evidence type="ECO:0000256" key="2">
    <source>
        <dbReference type="ARBA" id="ARBA00023239"/>
    </source>
</evidence>
<keyword evidence="2" id="KW-0456">Lyase</keyword>
<dbReference type="SUPFAM" id="SSF54826">
    <property type="entry name" value="Enolase N-terminal domain-like"/>
    <property type="match status" value="1"/>
</dbReference>
<dbReference type="PANTHER" id="PTHR48080:SF2">
    <property type="entry name" value="D-GALACTONATE DEHYDRATASE"/>
    <property type="match status" value="1"/>
</dbReference>
<dbReference type="InterPro" id="IPR009038">
    <property type="entry name" value="GOLD_dom"/>
</dbReference>
<dbReference type="PANTHER" id="PTHR48080">
    <property type="entry name" value="D-GALACTONATE DEHYDRATASE-RELATED"/>
    <property type="match status" value="1"/>
</dbReference>
<evidence type="ECO:0000256" key="3">
    <source>
        <dbReference type="SAM" id="Coils"/>
    </source>
</evidence>
<dbReference type="Gene3D" id="3.20.20.120">
    <property type="entry name" value="Enolase-like C-terminal domain"/>
    <property type="match status" value="1"/>
</dbReference>
<dbReference type="InterPro" id="IPR034593">
    <property type="entry name" value="DgoD-like"/>
</dbReference>
<dbReference type="InterPro" id="IPR018110">
    <property type="entry name" value="Mandel_Rmase/mucon_lact_enz_CS"/>
</dbReference>
<dbReference type="Proteomes" id="UP000308199">
    <property type="component" value="Unassembled WGS sequence"/>
</dbReference>
<keyword evidence="4" id="KW-1133">Transmembrane helix</keyword>
<dbReference type="InterPro" id="IPR013342">
    <property type="entry name" value="Mandelate_racemase_C"/>
</dbReference>
<dbReference type="NCBIfam" id="NF010624">
    <property type="entry name" value="PRK14017.1"/>
    <property type="match status" value="1"/>
</dbReference>
<dbReference type="GO" id="GO:0009063">
    <property type="term" value="P:amino acid catabolic process"/>
    <property type="evidence" value="ECO:0007669"/>
    <property type="project" value="InterPro"/>
</dbReference>